<evidence type="ECO:0000256" key="12">
    <source>
        <dbReference type="SAM" id="MobiDB-lite"/>
    </source>
</evidence>
<dbReference type="GO" id="GO:1902969">
    <property type="term" value="P:mitotic DNA replication"/>
    <property type="evidence" value="ECO:0007669"/>
    <property type="project" value="TreeGrafter"/>
</dbReference>
<evidence type="ECO:0000256" key="7">
    <source>
        <dbReference type="ARBA" id="ARBA00022806"/>
    </source>
</evidence>
<dbReference type="InterPro" id="IPR027925">
    <property type="entry name" value="MCM_N"/>
</dbReference>
<dbReference type="FunFam" id="3.40.50.300:FF:000115">
    <property type="entry name" value="DNA helicase"/>
    <property type="match status" value="1"/>
</dbReference>
<name>A0A9W4D3K7_BLUGR</name>
<feature type="compositionally biased region" description="Low complexity" evidence="12">
    <location>
        <begin position="170"/>
        <end position="188"/>
    </location>
</feature>
<dbReference type="PROSITE" id="PS00847">
    <property type="entry name" value="MCM_1"/>
    <property type="match status" value="1"/>
</dbReference>
<evidence type="ECO:0000256" key="4">
    <source>
        <dbReference type="ARBA" id="ARBA00022705"/>
    </source>
</evidence>
<dbReference type="GO" id="GO:0031261">
    <property type="term" value="C:DNA replication preinitiation complex"/>
    <property type="evidence" value="ECO:0007669"/>
    <property type="project" value="UniProtKB-ARBA"/>
</dbReference>
<dbReference type="GO" id="GO:1990518">
    <property type="term" value="F:single-stranded 3'-5' DNA helicase activity"/>
    <property type="evidence" value="ECO:0007669"/>
    <property type="project" value="TreeGrafter"/>
</dbReference>
<evidence type="ECO:0000313" key="14">
    <source>
        <dbReference type="EMBL" id="CAD6503533.1"/>
    </source>
</evidence>
<dbReference type="InterPro" id="IPR001208">
    <property type="entry name" value="MCM_dom"/>
</dbReference>
<dbReference type="GO" id="GO:0016787">
    <property type="term" value="F:hydrolase activity"/>
    <property type="evidence" value="ECO:0007669"/>
    <property type="project" value="UniProtKB-KW"/>
</dbReference>
<dbReference type="Pfam" id="PF17207">
    <property type="entry name" value="MCM_OB"/>
    <property type="match status" value="1"/>
</dbReference>
<dbReference type="SMART" id="SM00350">
    <property type="entry name" value="MCM"/>
    <property type="match status" value="1"/>
</dbReference>
<evidence type="ECO:0000256" key="6">
    <source>
        <dbReference type="ARBA" id="ARBA00022801"/>
    </source>
</evidence>
<dbReference type="Pfam" id="PF17855">
    <property type="entry name" value="MCM_lid"/>
    <property type="match status" value="1"/>
</dbReference>
<dbReference type="PANTHER" id="PTHR11630">
    <property type="entry name" value="DNA REPLICATION LICENSING FACTOR MCM FAMILY MEMBER"/>
    <property type="match status" value="1"/>
</dbReference>
<dbReference type="FunFam" id="3.30.1640.10:FF:000009">
    <property type="entry name" value="DNA helicase"/>
    <property type="match status" value="1"/>
</dbReference>
<dbReference type="AlphaFoldDB" id="A0A9W4D3K7"/>
<dbReference type="InterPro" id="IPR041562">
    <property type="entry name" value="MCM_lid"/>
</dbReference>
<dbReference type="GO" id="GO:0006279">
    <property type="term" value="P:premeiotic DNA replication"/>
    <property type="evidence" value="ECO:0007669"/>
    <property type="project" value="UniProtKB-ARBA"/>
</dbReference>
<proteinExistence type="inferred from homology"/>
<dbReference type="PANTHER" id="PTHR11630:SF43">
    <property type="entry name" value="DNA REPLICATION LICENSING FACTOR MCM6"/>
    <property type="match status" value="1"/>
</dbReference>
<feature type="compositionally biased region" description="Polar residues" evidence="12">
    <location>
        <begin position="811"/>
        <end position="831"/>
    </location>
</feature>
<evidence type="ECO:0000256" key="1">
    <source>
        <dbReference type="ARBA" id="ARBA00004123"/>
    </source>
</evidence>
<feature type="region of interest" description="Disordered" evidence="12">
    <location>
        <begin position="1"/>
        <end position="59"/>
    </location>
</feature>
<reference evidence="14" key="1">
    <citation type="submission" date="2020-10" db="EMBL/GenBank/DDBJ databases">
        <authorList>
            <person name="Muller C M."/>
        </authorList>
    </citation>
    <scope>NUCLEOTIDE SEQUENCE</scope>
    <source>
        <strain evidence="14">THUN-12</strain>
    </source>
</reference>
<keyword evidence="6" id="KW-0378">Hydrolase</keyword>
<dbReference type="InterPro" id="IPR031327">
    <property type="entry name" value="MCM"/>
</dbReference>
<dbReference type="GO" id="GO:0043596">
    <property type="term" value="C:nuclear replication fork"/>
    <property type="evidence" value="ECO:0007669"/>
    <property type="project" value="UniProtKB-ARBA"/>
</dbReference>
<dbReference type="InterPro" id="IPR033762">
    <property type="entry name" value="MCM_OB"/>
</dbReference>
<dbReference type="GO" id="GO:0000727">
    <property type="term" value="P:double-strand break repair via break-induced replication"/>
    <property type="evidence" value="ECO:0007669"/>
    <property type="project" value="TreeGrafter"/>
</dbReference>
<dbReference type="Pfam" id="PF14551">
    <property type="entry name" value="MCM_N"/>
    <property type="match status" value="1"/>
</dbReference>
<feature type="compositionally biased region" description="Polar residues" evidence="12">
    <location>
        <begin position="1"/>
        <end position="14"/>
    </location>
</feature>
<comment type="subcellular location">
    <subcellularLocation>
        <location evidence="1">Nucleus</location>
    </subcellularLocation>
</comment>
<evidence type="ECO:0000256" key="3">
    <source>
        <dbReference type="ARBA" id="ARBA00012551"/>
    </source>
</evidence>
<dbReference type="GO" id="GO:0005656">
    <property type="term" value="C:nuclear pre-replicative complex"/>
    <property type="evidence" value="ECO:0007669"/>
    <property type="project" value="UniProtKB-ARBA"/>
</dbReference>
<evidence type="ECO:0000259" key="13">
    <source>
        <dbReference type="PROSITE" id="PS50051"/>
    </source>
</evidence>
<protein>
    <recommendedName>
        <fullName evidence="3">DNA helicase</fullName>
        <ecNumber evidence="3">3.6.4.12</ecNumber>
    </recommendedName>
</protein>
<dbReference type="GO" id="GO:0042555">
    <property type="term" value="C:MCM complex"/>
    <property type="evidence" value="ECO:0007669"/>
    <property type="project" value="TreeGrafter"/>
</dbReference>
<gene>
    <name evidence="14" type="ORF">BGTH12_LOCUS4891</name>
</gene>
<feature type="compositionally biased region" description="Acidic residues" evidence="12">
    <location>
        <begin position="780"/>
        <end position="802"/>
    </location>
</feature>
<keyword evidence="7" id="KW-0347">Helicase</keyword>
<feature type="region of interest" description="Disordered" evidence="12">
    <location>
        <begin position="780"/>
        <end position="831"/>
    </location>
</feature>
<keyword evidence="9" id="KW-0238">DNA-binding</keyword>
<dbReference type="PROSITE" id="PS50051">
    <property type="entry name" value="MCM_2"/>
    <property type="match status" value="1"/>
</dbReference>
<dbReference type="CDD" id="cd17757">
    <property type="entry name" value="MCM6"/>
    <property type="match status" value="1"/>
</dbReference>
<comment type="caution">
    <text evidence="14">The sequence shown here is derived from an EMBL/GenBank/DDBJ whole genome shotgun (WGS) entry which is preliminary data.</text>
</comment>
<keyword evidence="4" id="KW-0235">DNA replication</keyword>
<dbReference type="GO" id="GO:0003697">
    <property type="term" value="F:single-stranded DNA binding"/>
    <property type="evidence" value="ECO:0007669"/>
    <property type="project" value="TreeGrafter"/>
</dbReference>
<feature type="region of interest" description="Disordered" evidence="12">
    <location>
        <begin position="165"/>
        <end position="192"/>
    </location>
</feature>
<dbReference type="EC" id="3.6.4.12" evidence="3"/>
<dbReference type="FunFam" id="2.20.28.10:FF:000003">
    <property type="entry name" value="DNA helicase"/>
    <property type="match status" value="1"/>
</dbReference>
<keyword evidence="10" id="KW-0539">Nucleus</keyword>
<dbReference type="Pfam" id="PF18263">
    <property type="entry name" value="WHD_MCM6"/>
    <property type="match status" value="1"/>
</dbReference>
<dbReference type="EMBL" id="CAJHIT010000007">
    <property type="protein sequence ID" value="CAD6503533.1"/>
    <property type="molecule type" value="Genomic_DNA"/>
</dbReference>
<evidence type="ECO:0000256" key="8">
    <source>
        <dbReference type="ARBA" id="ARBA00022840"/>
    </source>
</evidence>
<keyword evidence="11" id="KW-0131">Cell cycle</keyword>
<dbReference type="Proteomes" id="UP000683417">
    <property type="component" value="Unassembled WGS sequence"/>
</dbReference>
<dbReference type="InterPro" id="IPR041024">
    <property type="entry name" value="Mcm6_C"/>
</dbReference>
<feature type="domain" description="MCM C-terminal AAA(+) ATPase" evidence="13">
    <location>
        <begin position="462"/>
        <end position="668"/>
    </location>
</feature>
<sequence length="989" mass="110043">MSSFYESDAQNVSRAGTPRARPLGLPSESIAPLSDDEGLADDQIPNGKARPRRKDRTVPKIEDTIGQYVQINFEEFLETFVEDTSSSSIPSSSVVTTDKYYIAQIHGLKTYSLSTLYVDYTHILEYRGGALAEGIVEEYYRFLPFLTKGLHNLIAKYEPRYFREHRQPMSSSNQTSSAASRSESTEQSDLQGNLTTNQQTDKLFALAFYNLPLVSRVRHLRTANIGQLLSISGTVTRTSEVRPELSLATFTCEACRNIVPNVEQTFRYTEPTQCPNESCGNRQGWRLDIRQSTFVDWQKVRVQENSSEIPTGSMPRTIDVIFRGEIVDRAKAGEKCIFTGTLIVVPDVSQLGLPGVRPTAIRDNQNRTGDANGVSGLKSLGVRDLTYKLAFLACMVTPDTSTTGSSSSQNLSGQSARILASLNQNIPNNEIDDGDMAQEAVLASMSHPEIEDLRKMVHSDHIYSRLVNSLAPMVYGHEIVKKGLLLQLMGGLSKTTAEGMALRGDINICIVGDPSTSKSQFLKYICSFSPRAVYTSGKASSAAGLTAAVVKDEETGEFTIEAGALMLADNGICAIDEFDKMDISDQVAIHEAMEQQTISIAKAGIQATLNARTSILAAANPVGGRYNRKTTLRANINMSAPIMSRFDLFFIILDECNESVDRNLAEHIVGIHQLRDEAILPEFTTEQLQRYIRFAQTFKPEFTPEAQDLLVKKYLELRSDDAQGGIGRNSYRITVRQLESMIRLSEAIAKANCVEEITPNMVVEAFNLLRQSIISVEKDDVEVDEDEEAPDLEGMNIDDLDNPEDRKVANHRSNTVGPEQSGANLASKSSSTRVENAKTKVTYDKYISVVNLLVQKINEEEMNSGEGVEGDKLIEWFLEQKENELAGEDDYHAEMSLTKKIMKRMVKVFIPSFPAKFFTNDSCRKTFSWPFEDKVLPTKVGRLGPMQETQLSTYFIPTMPLVIFELEEKICQRPPALNSVYPQNLEPNK</sequence>
<dbReference type="Pfam" id="PF00493">
    <property type="entry name" value="MCM"/>
    <property type="match status" value="1"/>
</dbReference>
<evidence type="ECO:0000256" key="2">
    <source>
        <dbReference type="ARBA" id="ARBA00008010"/>
    </source>
</evidence>
<accession>A0A9W4D3K7</accession>
<keyword evidence="8" id="KW-0067">ATP-binding</keyword>
<organism evidence="14 15">
    <name type="scientific">Blumeria graminis f. sp. triticale</name>
    <dbReference type="NCBI Taxonomy" id="1689686"/>
    <lineage>
        <taxon>Eukaryota</taxon>
        <taxon>Fungi</taxon>
        <taxon>Dikarya</taxon>
        <taxon>Ascomycota</taxon>
        <taxon>Pezizomycotina</taxon>
        <taxon>Leotiomycetes</taxon>
        <taxon>Erysiphales</taxon>
        <taxon>Erysiphaceae</taxon>
        <taxon>Blumeria</taxon>
    </lineage>
</organism>
<evidence type="ECO:0000313" key="15">
    <source>
        <dbReference type="Proteomes" id="UP000683417"/>
    </source>
</evidence>
<evidence type="ECO:0000256" key="5">
    <source>
        <dbReference type="ARBA" id="ARBA00022741"/>
    </source>
</evidence>
<evidence type="ECO:0000256" key="10">
    <source>
        <dbReference type="ARBA" id="ARBA00023242"/>
    </source>
</evidence>
<dbReference type="InterPro" id="IPR018525">
    <property type="entry name" value="MCM_CS"/>
</dbReference>
<keyword evidence="5" id="KW-0547">Nucleotide-binding</keyword>
<evidence type="ECO:0000256" key="11">
    <source>
        <dbReference type="ARBA" id="ARBA00023306"/>
    </source>
</evidence>
<evidence type="ECO:0000256" key="9">
    <source>
        <dbReference type="ARBA" id="ARBA00023125"/>
    </source>
</evidence>
<comment type="similarity">
    <text evidence="2">Belongs to the MCM family.</text>
</comment>
<dbReference type="GO" id="GO:0005524">
    <property type="term" value="F:ATP binding"/>
    <property type="evidence" value="ECO:0007669"/>
    <property type="project" value="UniProtKB-KW"/>
</dbReference>
<dbReference type="GO" id="GO:0097373">
    <property type="term" value="C:MCM core complex"/>
    <property type="evidence" value="ECO:0007669"/>
    <property type="project" value="UniProtKB-ARBA"/>
</dbReference>